<dbReference type="EMBL" id="MT141181">
    <property type="protein sequence ID" value="QJA43272.1"/>
    <property type="molecule type" value="Genomic_DNA"/>
</dbReference>
<dbReference type="EMBL" id="MT141874">
    <property type="protein sequence ID" value="QJA71451.1"/>
    <property type="molecule type" value="Genomic_DNA"/>
</dbReference>
<reference evidence="2" key="1">
    <citation type="submission" date="2020-03" db="EMBL/GenBank/DDBJ databases">
        <title>The deep terrestrial virosphere.</title>
        <authorList>
            <person name="Holmfeldt K."/>
            <person name="Nilsson E."/>
            <person name="Simone D."/>
            <person name="Lopez-Fernandez M."/>
            <person name="Wu X."/>
            <person name="de Brujin I."/>
            <person name="Lundin D."/>
            <person name="Andersson A."/>
            <person name="Bertilsson S."/>
            <person name="Dopson M."/>
        </authorList>
    </citation>
    <scope>NUCLEOTIDE SEQUENCE</scope>
    <source>
        <strain evidence="3">MM415A03175</strain>
        <strain evidence="2">MM415B01989</strain>
    </source>
</reference>
<keyword evidence="1" id="KW-0175">Coiled coil</keyword>
<evidence type="ECO:0000313" key="2">
    <source>
        <dbReference type="EMBL" id="QJA43272.1"/>
    </source>
</evidence>
<sequence length="70" mass="8050">MEKKDLEEMTKGQLIDYLIGLQTKIDKSEEDRETLKAAFEEVKSALDKKKEKPKAEKGFLSQLFGVEDDD</sequence>
<gene>
    <name evidence="3" type="ORF">MM415A03175_0011</name>
    <name evidence="2" type="ORF">MM415B01989_0021</name>
</gene>
<name>A0A6H1Z735_9ZZZZ</name>
<dbReference type="AlphaFoldDB" id="A0A6H1Z735"/>
<feature type="coiled-coil region" evidence="1">
    <location>
        <begin position="18"/>
        <end position="52"/>
    </location>
</feature>
<accession>A0A6H1Z735</accession>
<organism evidence="2">
    <name type="scientific">viral metagenome</name>
    <dbReference type="NCBI Taxonomy" id="1070528"/>
    <lineage>
        <taxon>unclassified sequences</taxon>
        <taxon>metagenomes</taxon>
        <taxon>organismal metagenomes</taxon>
    </lineage>
</organism>
<protein>
    <submittedName>
        <fullName evidence="2">Uncharacterized protein</fullName>
    </submittedName>
</protein>
<proteinExistence type="predicted"/>
<evidence type="ECO:0000256" key="1">
    <source>
        <dbReference type="SAM" id="Coils"/>
    </source>
</evidence>
<evidence type="ECO:0000313" key="3">
    <source>
        <dbReference type="EMBL" id="QJA71451.1"/>
    </source>
</evidence>